<dbReference type="EMBL" id="FQUJ01000012">
    <property type="protein sequence ID" value="SHF47903.1"/>
    <property type="molecule type" value="Genomic_DNA"/>
</dbReference>
<name>A0A1M5BZE5_9GAMM</name>
<organism evidence="1 2">
    <name type="scientific">Modicisalibacter ilicicola DSM 19980</name>
    <dbReference type="NCBI Taxonomy" id="1121942"/>
    <lineage>
        <taxon>Bacteria</taxon>
        <taxon>Pseudomonadati</taxon>
        <taxon>Pseudomonadota</taxon>
        <taxon>Gammaproteobacteria</taxon>
        <taxon>Oceanospirillales</taxon>
        <taxon>Halomonadaceae</taxon>
        <taxon>Modicisalibacter</taxon>
    </lineage>
</organism>
<sequence>MNNLKDSIKQRIVKKLSSAGFEKKANLSPVDFSGLSIPVMEVLERTNDFPVLIDVPLSACRGMGMLAFSCDENSPHPFIRTIREYLDGKTTSYHGSSLQRYYECFQPSTTADYLGITEKNRHESFGYSPLQAIEPWGGVISKQEELRKIRVMREEGAANGIESNKSEWSFIGPISYERGEMEFKRLTAIADSIMTHGYIRSGQKDGDITGKLLFRGNDYAVLIGAGQHRISALAAGGYSRAPIVVRPSRFSVARREQAPGWPGVMSGQFSIDQAQSIFDRVFDGLQPQAYVQSCL</sequence>
<dbReference type="AlphaFoldDB" id="A0A1M5BZE5"/>
<proteinExistence type="predicted"/>
<evidence type="ECO:0000313" key="1">
    <source>
        <dbReference type="EMBL" id="SHF47903.1"/>
    </source>
</evidence>
<dbReference type="STRING" id="1121942.SAMN02745148_02756"/>
<keyword evidence="2" id="KW-1185">Reference proteome</keyword>
<dbReference type="Proteomes" id="UP000184346">
    <property type="component" value="Unassembled WGS sequence"/>
</dbReference>
<dbReference type="OrthoDB" id="2865096at2"/>
<protein>
    <submittedName>
        <fullName evidence="1">Uncharacterized protein</fullName>
    </submittedName>
</protein>
<evidence type="ECO:0000313" key="2">
    <source>
        <dbReference type="Proteomes" id="UP000184346"/>
    </source>
</evidence>
<accession>A0A1M5BZE5</accession>
<gene>
    <name evidence="1" type="ORF">SAMN02745148_02756</name>
</gene>
<reference evidence="1 2" key="1">
    <citation type="submission" date="2016-11" db="EMBL/GenBank/DDBJ databases">
        <authorList>
            <person name="Jaros S."/>
            <person name="Januszkiewicz K."/>
            <person name="Wedrychowicz H."/>
        </authorList>
    </citation>
    <scope>NUCLEOTIDE SEQUENCE [LARGE SCALE GENOMIC DNA]</scope>
    <source>
        <strain evidence="1 2">DSM 19980</strain>
    </source>
</reference>
<dbReference type="RefSeq" id="WP_139249131.1">
    <property type="nucleotide sequence ID" value="NZ_FQUJ01000012.1"/>
</dbReference>